<keyword evidence="3 6" id="KW-0812">Transmembrane</keyword>
<evidence type="ECO:0000256" key="2">
    <source>
        <dbReference type="ARBA" id="ARBA00009671"/>
    </source>
</evidence>
<dbReference type="Pfam" id="PF04547">
    <property type="entry name" value="Anoctamin"/>
    <property type="match status" value="1"/>
</dbReference>
<dbReference type="PANTHER" id="PTHR12308:SF51">
    <property type="entry name" value="ANOCTAMIN-8"/>
    <property type="match status" value="1"/>
</dbReference>
<comment type="similarity">
    <text evidence="2 6">Belongs to the anoctamin family.</text>
</comment>
<dbReference type="GO" id="GO:0005254">
    <property type="term" value="F:chloride channel activity"/>
    <property type="evidence" value="ECO:0007669"/>
    <property type="project" value="TreeGrafter"/>
</dbReference>
<dbReference type="EMBL" id="CAJOBJ010334216">
    <property type="protein sequence ID" value="CAF5186765.1"/>
    <property type="molecule type" value="Genomic_DNA"/>
</dbReference>
<evidence type="ECO:0000256" key="3">
    <source>
        <dbReference type="ARBA" id="ARBA00022692"/>
    </source>
</evidence>
<gene>
    <name evidence="8" type="ORF">BYL167_LOCUS62843</name>
    <name evidence="9" type="ORF">GIL414_LOCUS71395</name>
</gene>
<dbReference type="PANTHER" id="PTHR12308">
    <property type="entry name" value="ANOCTAMIN"/>
    <property type="match status" value="1"/>
</dbReference>
<evidence type="ECO:0000313" key="8">
    <source>
        <dbReference type="EMBL" id="CAF5088602.1"/>
    </source>
</evidence>
<feature type="non-terminal residue" evidence="8">
    <location>
        <position position="1"/>
    </location>
</feature>
<feature type="transmembrane region" description="Helical" evidence="6">
    <location>
        <begin position="114"/>
        <end position="137"/>
    </location>
</feature>
<accession>A0A8S3EW30</accession>
<reference evidence="8" key="1">
    <citation type="submission" date="2021-02" db="EMBL/GenBank/DDBJ databases">
        <authorList>
            <person name="Nowell W R."/>
        </authorList>
    </citation>
    <scope>NUCLEOTIDE SEQUENCE</scope>
</reference>
<comment type="subcellular location">
    <subcellularLocation>
        <location evidence="1 6">Membrane</location>
        <topology evidence="1 6">Multi-pass membrane protein</topology>
    </subcellularLocation>
</comment>
<dbReference type="Proteomes" id="UP000681720">
    <property type="component" value="Unassembled WGS sequence"/>
</dbReference>
<proteinExistence type="inferred from homology"/>
<keyword evidence="4 6" id="KW-1133">Transmembrane helix</keyword>
<evidence type="ECO:0000256" key="4">
    <source>
        <dbReference type="ARBA" id="ARBA00022989"/>
    </source>
</evidence>
<keyword evidence="5 6" id="KW-0472">Membrane</keyword>
<evidence type="ECO:0000313" key="9">
    <source>
        <dbReference type="EMBL" id="CAF5186765.1"/>
    </source>
</evidence>
<name>A0A8S3EW30_9BILA</name>
<comment type="caution">
    <text evidence="8">The sequence shown here is derived from an EMBL/GenBank/DDBJ whole genome shotgun (WGS) entry which is preliminary data.</text>
</comment>
<feature type="transmembrane region" description="Helical" evidence="6">
    <location>
        <begin position="199"/>
        <end position="219"/>
    </location>
</feature>
<organism evidence="8 10">
    <name type="scientific">Rotaria magnacalcarata</name>
    <dbReference type="NCBI Taxonomy" id="392030"/>
    <lineage>
        <taxon>Eukaryota</taxon>
        <taxon>Metazoa</taxon>
        <taxon>Spiralia</taxon>
        <taxon>Gnathifera</taxon>
        <taxon>Rotifera</taxon>
        <taxon>Eurotatoria</taxon>
        <taxon>Bdelloidea</taxon>
        <taxon>Philodinida</taxon>
        <taxon>Philodinidae</taxon>
        <taxon>Rotaria</taxon>
    </lineage>
</organism>
<dbReference type="GO" id="GO:0005886">
    <property type="term" value="C:plasma membrane"/>
    <property type="evidence" value="ECO:0007669"/>
    <property type="project" value="TreeGrafter"/>
</dbReference>
<dbReference type="InterPro" id="IPR007632">
    <property type="entry name" value="Anoctamin"/>
</dbReference>
<protein>
    <recommendedName>
        <fullName evidence="6">Anoctamin</fullName>
    </recommendedName>
</protein>
<evidence type="ECO:0000256" key="1">
    <source>
        <dbReference type="ARBA" id="ARBA00004141"/>
    </source>
</evidence>
<dbReference type="Proteomes" id="UP000681967">
    <property type="component" value="Unassembled WGS sequence"/>
</dbReference>
<feature type="non-terminal residue" evidence="8">
    <location>
        <position position="269"/>
    </location>
</feature>
<sequence>QLITIFVIKQFWDHVKEAIIPYIVSNTRLSMLIQLSKKEHDRYAERKDLNQELKRILDQWNNSKQIKTTDEISVDYSLSARDFIPSFETLSLSQAEIECLQPKWPDLYEDYLELVIQFGYIIFLSALFPLAAFFSLLNNILEIRADAFKLCMICQRPFSQRVKDIGHWQKIMEYMVIAAIVVNCIFCSIRGVFRRMLPNLPFAAEIFLLACIEHILIIVCKIIRSSIESVPYWVRVEKAKMEYRRREALTKLECNALHLKEGQTQENTT</sequence>
<evidence type="ECO:0000313" key="10">
    <source>
        <dbReference type="Proteomes" id="UP000681967"/>
    </source>
</evidence>
<evidence type="ECO:0000256" key="6">
    <source>
        <dbReference type="RuleBase" id="RU280814"/>
    </source>
</evidence>
<feature type="transmembrane region" description="Helical" evidence="6">
    <location>
        <begin position="171"/>
        <end position="193"/>
    </location>
</feature>
<dbReference type="AlphaFoldDB" id="A0A8S3EW30"/>
<dbReference type="InterPro" id="IPR049452">
    <property type="entry name" value="Anoctamin_TM"/>
</dbReference>
<evidence type="ECO:0000256" key="5">
    <source>
        <dbReference type="ARBA" id="ARBA00023136"/>
    </source>
</evidence>
<dbReference type="EMBL" id="CAJOBH010235423">
    <property type="protein sequence ID" value="CAF5088602.1"/>
    <property type="molecule type" value="Genomic_DNA"/>
</dbReference>
<evidence type="ECO:0000259" key="7">
    <source>
        <dbReference type="Pfam" id="PF04547"/>
    </source>
</evidence>
<comment type="caution">
    <text evidence="6">Lacks conserved residue(s) required for the propagation of feature annotation.</text>
</comment>
<feature type="domain" description="Anoctamin transmembrane" evidence="7">
    <location>
        <begin position="1"/>
        <end position="240"/>
    </location>
</feature>